<dbReference type="AlphaFoldDB" id="A0A1M5I989"/>
<dbReference type="OrthoDB" id="123525at2"/>
<dbReference type="SUPFAM" id="SSF56747">
    <property type="entry name" value="Prim-pol domain"/>
    <property type="match status" value="1"/>
</dbReference>
<proteinExistence type="predicted"/>
<name>A0A1M5I989_9BRAD</name>
<dbReference type="Pfam" id="PF09250">
    <property type="entry name" value="Prim-Pol"/>
    <property type="match status" value="1"/>
</dbReference>
<dbReference type="SMART" id="SM00943">
    <property type="entry name" value="Prim-Pol"/>
    <property type="match status" value="1"/>
</dbReference>
<dbReference type="RefSeq" id="WP_079565322.1">
    <property type="nucleotide sequence ID" value="NZ_LT670818.1"/>
</dbReference>
<dbReference type="InterPro" id="IPR014819">
    <property type="entry name" value="PriCT_2"/>
</dbReference>
<reference evidence="2 3" key="1">
    <citation type="submission" date="2016-11" db="EMBL/GenBank/DDBJ databases">
        <authorList>
            <person name="Jaros S."/>
            <person name="Januszkiewicz K."/>
            <person name="Wedrychowicz H."/>
        </authorList>
    </citation>
    <scope>NUCLEOTIDE SEQUENCE [LARGE SCALE GENOMIC DNA]</scope>
    <source>
        <strain evidence="2 3">GAS242</strain>
    </source>
</reference>
<evidence type="ECO:0000259" key="1">
    <source>
        <dbReference type="SMART" id="SM00943"/>
    </source>
</evidence>
<dbReference type="CDD" id="cd04859">
    <property type="entry name" value="Prim_Pol"/>
    <property type="match status" value="1"/>
</dbReference>
<evidence type="ECO:0000313" key="3">
    <source>
        <dbReference type="Proteomes" id="UP000190675"/>
    </source>
</evidence>
<sequence>MAKTRRTEAQDRTLAAALKYAKFGWTVFPVDIATKRPHTAGKHSNGRRWGATKDPKQIERNFRRWPNAAIGIPTGIDNGIWVLEADTPKGHDVDGIANLQALIDANGPLPETRMARSPSGSIHYFFTHPNKGLVRNSASALAPGVDVRGEGGMVICDPSVKPGVGEYTWLNKAGFKHAPPWLVTLVTEQPTKYQPGDPHAPFSKIAEALDLLPNDARSQWQIVDADGVVLKEFKGWDGWNSIALASYRATSGSDEGFVIFDKWCRKNIVKYNEVYTWRTWYKRFPSCPPIRITVATLFAIVDDECPGWQAIYNEEHSYDDDDDREYRS</sequence>
<feature type="domain" description="DNA primase/polymerase bifunctional N-terminal" evidence="1">
    <location>
        <begin position="17"/>
        <end position="182"/>
    </location>
</feature>
<dbReference type="GO" id="GO:0016817">
    <property type="term" value="F:hydrolase activity, acting on acid anhydrides"/>
    <property type="evidence" value="ECO:0007669"/>
    <property type="project" value="InterPro"/>
</dbReference>
<evidence type="ECO:0000313" key="2">
    <source>
        <dbReference type="EMBL" id="SHG24812.1"/>
    </source>
</evidence>
<accession>A0A1M5I989</accession>
<dbReference type="InterPro" id="IPR015330">
    <property type="entry name" value="DNA_primase/pol_bifunc_N"/>
</dbReference>
<dbReference type="EMBL" id="LT670818">
    <property type="protein sequence ID" value="SHG24812.1"/>
    <property type="molecule type" value="Genomic_DNA"/>
</dbReference>
<dbReference type="Pfam" id="PF08707">
    <property type="entry name" value="PriCT_2"/>
    <property type="match status" value="1"/>
</dbReference>
<gene>
    <name evidence="2" type="ORF">SAMN05444169_1390</name>
</gene>
<dbReference type="Proteomes" id="UP000190675">
    <property type="component" value="Chromosome I"/>
</dbReference>
<organism evidence="2 3">
    <name type="scientific">Bradyrhizobium erythrophlei</name>
    <dbReference type="NCBI Taxonomy" id="1437360"/>
    <lineage>
        <taxon>Bacteria</taxon>
        <taxon>Pseudomonadati</taxon>
        <taxon>Pseudomonadota</taxon>
        <taxon>Alphaproteobacteria</taxon>
        <taxon>Hyphomicrobiales</taxon>
        <taxon>Nitrobacteraceae</taxon>
        <taxon>Bradyrhizobium</taxon>
    </lineage>
</organism>
<protein>
    <submittedName>
        <fullName evidence="2">Primase C terminal 2 (PriCT-2)</fullName>
    </submittedName>
</protein>